<dbReference type="RefSeq" id="WP_150578409.1">
    <property type="nucleotide sequence ID" value="NZ_CABPSN010000012.1"/>
</dbReference>
<organism evidence="1 2">
    <name type="scientific">Pandoraea aquatica</name>
    <dbReference type="NCBI Taxonomy" id="2508290"/>
    <lineage>
        <taxon>Bacteria</taxon>
        <taxon>Pseudomonadati</taxon>
        <taxon>Pseudomonadota</taxon>
        <taxon>Betaproteobacteria</taxon>
        <taxon>Burkholderiales</taxon>
        <taxon>Burkholderiaceae</taxon>
        <taxon>Pandoraea</taxon>
    </lineage>
</organism>
<evidence type="ECO:0000313" key="2">
    <source>
        <dbReference type="Proteomes" id="UP000366819"/>
    </source>
</evidence>
<proteinExistence type="predicted"/>
<evidence type="ECO:0000313" key="1">
    <source>
        <dbReference type="EMBL" id="VVE56810.1"/>
    </source>
</evidence>
<sequence>MTIEELRNALKDLPADLQVCISFTDFQNEGSAYETRDVRLAGQQDAGAGEATPCFILEAWGGI</sequence>
<name>A0A5E4Z914_9BURK</name>
<protein>
    <submittedName>
        <fullName evidence="1">Uncharacterized protein</fullName>
    </submittedName>
</protein>
<dbReference type="EMBL" id="CABPSN010000012">
    <property type="protein sequence ID" value="VVE56810.1"/>
    <property type="molecule type" value="Genomic_DNA"/>
</dbReference>
<accession>A0A5E4Z914</accession>
<keyword evidence="2" id="KW-1185">Reference proteome</keyword>
<dbReference type="AlphaFoldDB" id="A0A5E4Z914"/>
<gene>
    <name evidence="1" type="ORF">PAQ31011_05145</name>
</gene>
<reference evidence="1 2" key="1">
    <citation type="submission" date="2019-08" db="EMBL/GenBank/DDBJ databases">
        <authorList>
            <person name="Peeters C."/>
        </authorList>
    </citation>
    <scope>NUCLEOTIDE SEQUENCE [LARGE SCALE GENOMIC DNA]</scope>
    <source>
        <strain evidence="1 2">LMG 31011</strain>
    </source>
</reference>
<dbReference type="Proteomes" id="UP000366819">
    <property type="component" value="Unassembled WGS sequence"/>
</dbReference>